<keyword evidence="11" id="KW-0812">Transmembrane</keyword>
<feature type="domain" description="Glycosyl transferase family 28 C-terminal" evidence="13">
    <location>
        <begin position="194"/>
        <end position="356"/>
    </location>
</feature>
<gene>
    <name evidence="10" type="primary">murG</name>
    <name evidence="14" type="ORF">BJL86_1382</name>
</gene>
<sequence length="369" mass="38049">MNKPETAWVVGGGTAGHIEPALAVGEALRRLRPSVDVRAVGTPRGMESRIVPERGFTLELVDPVPLPRTVNMDLFKLPYRLVKAIAGTRALLRKTRPSVIIGFGGYACVPVYLAMMLTRRRPPIVVHEANASAGLANKLGVRVADAVMAAVPGSGLTGAEVVGNPVRDAITGLDRAGLRAAARSFFGLGESGPVVLVFGGSQGAATLNAAFAGAADDLRRAGVGVIHATGEGKEFELADLSGDTSAGYAQVPYIKRMDFAYAAADLVVCRSGAITVAEVSATGLPAVFVPLPIGNGEQALNAKSLVDSGAALQVADADFDADYLRDTVIPLATDETALGAMTATAMSSDSRSAADKVARTALALMDARD</sequence>
<dbReference type="STRING" id="499555.BJL86_1382"/>
<feature type="binding site" evidence="10">
    <location>
        <begin position="14"/>
        <end position="16"/>
    </location>
    <ligand>
        <name>UDP-N-acetyl-alpha-D-glucosamine</name>
        <dbReference type="ChEBI" id="CHEBI:57705"/>
    </ligand>
</feature>
<dbReference type="GO" id="GO:0005886">
    <property type="term" value="C:plasma membrane"/>
    <property type="evidence" value="ECO:0007669"/>
    <property type="project" value="UniProtKB-SubCell"/>
</dbReference>
<keyword evidence="8 10" id="KW-0131">Cell cycle</keyword>
<keyword evidence="6 10" id="KW-0573">Peptidoglycan synthesis</keyword>
<keyword evidence="9 10" id="KW-0961">Cell wall biogenesis/degradation</keyword>
<comment type="catalytic activity">
    <reaction evidence="10">
        <text>di-trans,octa-cis-undecaprenyl diphospho-N-acetyl-alpha-D-muramoyl-L-alanyl-D-glutamyl-meso-2,6-diaminopimeloyl-D-alanyl-D-alanine + UDP-N-acetyl-alpha-D-glucosamine = di-trans,octa-cis-undecaprenyl diphospho-[N-acetyl-alpha-D-glucosaminyl-(1-&gt;4)]-N-acetyl-alpha-D-muramoyl-L-alanyl-D-glutamyl-meso-2,6-diaminopimeloyl-D-alanyl-D-alanine + UDP + H(+)</text>
        <dbReference type="Rhea" id="RHEA:31227"/>
        <dbReference type="ChEBI" id="CHEBI:15378"/>
        <dbReference type="ChEBI" id="CHEBI:57705"/>
        <dbReference type="ChEBI" id="CHEBI:58223"/>
        <dbReference type="ChEBI" id="CHEBI:61387"/>
        <dbReference type="ChEBI" id="CHEBI:61388"/>
        <dbReference type="EC" id="2.4.1.227"/>
    </reaction>
</comment>
<dbReference type="GO" id="GO:0009252">
    <property type="term" value="P:peptidoglycan biosynthetic process"/>
    <property type="evidence" value="ECO:0007669"/>
    <property type="project" value="UniProtKB-UniRule"/>
</dbReference>
<feature type="binding site" evidence="10">
    <location>
        <position position="298"/>
    </location>
    <ligand>
        <name>UDP-N-acetyl-alpha-D-glucosamine</name>
        <dbReference type="ChEBI" id="CHEBI:57705"/>
    </ligand>
</feature>
<comment type="pathway">
    <text evidence="10">Cell wall biogenesis; peptidoglycan biosynthesis.</text>
</comment>
<dbReference type="InterPro" id="IPR006009">
    <property type="entry name" value="GlcNAc_MurG"/>
</dbReference>
<keyword evidence="7 10" id="KW-0472">Membrane</keyword>
<keyword evidence="3 10" id="KW-0328">Glycosyltransferase</keyword>
<dbReference type="GO" id="GO:0071555">
    <property type="term" value="P:cell wall organization"/>
    <property type="evidence" value="ECO:0007669"/>
    <property type="project" value="UniProtKB-KW"/>
</dbReference>
<dbReference type="PANTHER" id="PTHR21015:SF22">
    <property type="entry name" value="GLYCOSYLTRANSFERASE"/>
    <property type="match status" value="1"/>
</dbReference>
<dbReference type="EC" id="2.4.1.227" evidence="10"/>
<dbReference type="GO" id="GO:0050511">
    <property type="term" value="F:undecaprenyldiphospho-muramoylpentapeptide beta-N-acetylglucosaminyltransferase activity"/>
    <property type="evidence" value="ECO:0007669"/>
    <property type="project" value="UniProtKB-UniRule"/>
</dbReference>
<dbReference type="InterPro" id="IPR007235">
    <property type="entry name" value="Glyco_trans_28_C"/>
</dbReference>
<feature type="binding site" evidence="10">
    <location>
        <position position="130"/>
    </location>
    <ligand>
        <name>UDP-N-acetyl-alpha-D-glucosamine</name>
        <dbReference type="ChEBI" id="CHEBI:57705"/>
    </ligand>
</feature>
<organism evidence="14 15">
    <name type="scientific">Dietzia timorensis</name>
    <dbReference type="NCBI Taxonomy" id="499555"/>
    <lineage>
        <taxon>Bacteria</taxon>
        <taxon>Bacillati</taxon>
        <taxon>Actinomycetota</taxon>
        <taxon>Actinomycetes</taxon>
        <taxon>Mycobacteriales</taxon>
        <taxon>Dietziaceae</taxon>
        <taxon>Dietzia</taxon>
    </lineage>
</organism>
<evidence type="ECO:0000256" key="7">
    <source>
        <dbReference type="ARBA" id="ARBA00023136"/>
    </source>
</evidence>
<evidence type="ECO:0000256" key="2">
    <source>
        <dbReference type="ARBA" id="ARBA00022618"/>
    </source>
</evidence>
<feature type="transmembrane region" description="Helical" evidence="11">
    <location>
        <begin position="99"/>
        <end position="117"/>
    </location>
</feature>
<protein>
    <recommendedName>
        <fullName evidence="10">UDP-N-acetylglucosamine--N-acetylmuramyl-(pentapeptide) pyrophosphoryl-undecaprenol N-acetylglucosamine transferase</fullName>
        <ecNumber evidence="10">2.4.1.227</ecNumber>
    </recommendedName>
    <alternativeName>
        <fullName evidence="10">Undecaprenyl-PP-MurNAc-pentapeptide-UDPGlcNAc GlcNAc transferase</fullName>
    </alternativeName>
</protein>
<dbReference type="SUPFAM" id="SSF53756">
    <property type="entry name" value="UDP-Glycosyltransferase/glycogen phosphorylase"/>
    <property type="match status" value="1"/>
</dbReference>
<keyword evidence="15" id="KW-1185">Reference proteome</keyword>
<keyword evidence="11" id="KW-1133">Transmembrane helix</keyword>
<reference evidence="14 15" key="1">
    <citation type="submission" date="2016-06" db="EMBL/GenBank/DDBJ databases">
        <title>Complete genome sequence of a saline-alkali tolerant type strain Dietzia timorensis ID05-A0528T.</title>
        <authorList>
            <person name="Wu X."/>
        </authorList>
    </citation>
    <scope>NUCLEOTIDE SEQUENCE [LARGE SCALE GENOMIC DNA]</scope>
    <source>
        <strain evidence="14 15">ID05-A0528</strain>
    </source>
</reference>
<evidence type="ECO:0000256" key="10">
    <source>
        <dbReference type="HAMAP-Rule" id="MF_00033"/>
    </source>
</evidence>
<dbReference type="InterPro" id="IPR004276">
    <property type="entry name" value="GlycoTrans_28_N"/>
</dbReference>
<proteinExistence type="inferred from homology"/>
<dbReference type="NCBIfam" id="TIGR01133">
    <property type="entry name" value="murG"/>
    <property type="match status" value="1"/>
</dbReference>
<dbReference type="EMBL" id="CP015961">
    <property type="protein sequence ID" value="ANI92164.1"/>
    <property type="molecule type" value="Genomic_DNA"/>
</dbReference>
<evidence type="ECO:0000256" key="8">
    <source>
        <dbReference type="ARBA" id="ARBA00023306"/>
    </source>
</evidence>
<keyword evidence="5 10" id="KW-0133">Cell shape</keyword>
<evidence type="ECO:0000256" key="4">
    <source>
        <dbReference type="ARBA" id="ARBA00022679"/>
    </source>
</evidence>
<comment type="subcellular location">
    <subcellularLocation>
        <location evidence="10">Cell membrane</location>
        <topology evidence="10">Peripheral membrane protein</topology>
        <orientation evidence="10">Cytoplasmic side</orientation>
    </subcellularLocation>
</comment>
<dbReference type="PANTHER" id="PTHR21015">
    <property type="entry name" value="UDP-N-ACETYLGLUCOSAMINE--N-ACETYLMURAMYL-(PENTAPEPTIDE) PYROPHOSPHORYL-UNDECAPRENOL N-ACETYLGLUCOSAMINE TRANSFERASE 1"/>
    <property type="match status" value="1"/>
</dbReference>
<evidence type="ECO:0000256" key="9">
    <source>
        <dbReference type="ARBA" id="ARBA00023316"/>
    </source>
</evidence>
<evidence type="ECO:0000259" key="12">
    <source>
        <dbReference type="Pfam" id="PF03033"/>
    </source>
</evidence>
<dbReference type="GO" id="GO:0008360">
    <property type="term" value="P:regulation of cell shape"/>
    <property type="evidence" value="ECO:0007669"/>
    <property type="project" value="UniProtKB-KW"/>
</dbReference>
<dbReference type="Proteomes" id="UP000186104">
    <property type="component" value="Chromosome"/>
</dbReference>
<comment type="similarity">
    <text evidence="10">Belongs to the glycosyltransferase 28 family. MurG subfamily.</text>
</comment>
<feature type="binding site" evidence="10">
    <location>
        <position position="254"/>
    </location>
    <ligand>
        <name>UDP-N-acetyl-alpha-D-glucosamine</name>
        <dbReference type="ChEBI" id="CHEBI:57705"/>
    </ligand>
</feature>
<dbReference type="Pfam" id="PF03033">
    <property type="entry name" value="Glyco_transf_28"/>
    <property type="match status" value="1"/>
</dbReference>
<evidence type="ECO:0000313" key="14">
    <source>
        <dbReference type="EMBL" id="ANI92164.1"/>
    </source>
</evidence>
<dbReference type="GO" id="GO:0051301">
    <property type="term" value="P:cell division"/>
    <property type="evidence" value="ECO:0007669"/>
    <property type="project" value="UniProtKB-KW"/>
</dbReference>
<evidence type="ECO:0000256" key="5">
    <source>
        <dbReference type="ARBA" id="ARBA00022960"/>
    </source>
</evidence>
<evidence type="ECO:0000259" key="13">
    <source>
        <dbReference type="Pfam" id="PF04101"/>
    </source>
</evidence>
<keyword evidence="1 10" id="KW-1003">Cell membrane</keyword>
<dbReference type="Pfam" id="PF04101">
    <property type="entry name" value="Glyco_tran_28_C"/>
    <property type="match status" value="1"/>
</dbReference>
<dbReference type="GO" id="GO:0051991">
    <property type="term" value="F:UDP-N-acetyl-D-glucosamine:N-acetylmuramoyl-L-alanyl-D-glutamyl-meso-2,6-diaminopimelyl-D-alanyl-D-alanine-diphosphoundecaprenol 4-beta-N-acetylglucosaminlytransferase activity"/>
    <property type="evidence" value="ECO:0007669"/>
    <property type="project" value="RHEA"/>
</dbReference>
<accession>A0A173LKM3</accession>
<dbReference type="HAMAP" id="MF_00033">
    <property type="entry name" value="MurG"/>
    <property type="match status" value="1"/>
</dbReference>
<keyword evidence="2 10" id="KW-0132">Cell division</keyword>
<dbReference type="UniPathway" id="UPA00219"/>
<feature type="domain" description="Glycosyltransferase family 28 N-terminal" evidence="12">
    <location>
        <begin position="9"/>
        <end position="148"/>
    </location>
</feature>
<comment type="function">
    <text evidence="10">Cell wall formation. Catalyzes the transfer of a GlcNAc subunit on undecaprenyl-pyrophosphoryl-MurNAc-pentapeptide (lipid intermediate I) to form undecaprenyl-pyrophosphoryl-MurNAc-(pentapeptide)GlcNAc (lipid intermediate II).</text>
</comment>
<dbReference type="CDD" id="cd03785">
    <property type="entry name" value="GT28_MurG"/>
    <property type="match status" value="1"/>
</dbReference>
<evidence type="ECO:0000256" key="1">
    <source>
        <dbReference type="ARBA" id="ARBA00022475"/>
    </source>
</evidence>
<dbReference type="Gene3D" id="3.40.50.2000">
    <property type="entry name" value="Glycogen Phosphorylase B"/>
    <property type="match status" value="2"/>
</dbReference>
<dbReference type="KEGG" id="dtm:BJL86_1382"/>
<name>A0A173LKM3_9ACTN</name>
<evidence type="ECO:0000256" key="11">
    <source>
        <dbReference type="SAM" id="Phobius"/>
    </source>
</evidence>
<keyword evidence="4 10" id="KW-0808">Transferase</keyword>
<evidence type="ECO:0000256" key="3">
    <source>
        <dbReference type="ARBA" id="ARBA00022676"/>
    </source>
</evidence>
<dbReference type="AlphaFoldDB" id="A0A173LKM3"/>
<evidence type="ECO:0000313" key="15">
    <source>
        <dbReference type="Proteomes" id="UP000186104"/>
    </source>
</evidence>
<comment type="caution">
    <text evidence="10">Lacks conserved residue(s) required for the propagation of feature annotation.</text>
</comment>
<evidence type="ECO:0000256" key="6">
    <source>
        <dbReference type="ARBA" id="ARBA00022984"/>
    </source>
</evidence>
<dbReference type="GO" id="GO:0005975">
    <property type="term" value="P:carbohydrate metabolic process"/>
    <property type="evidence" value="ECO:0007669"/>
    <property type="project" value="InterPro"/>
</dbReference>
<feature type="binding site" evidence="10">
    <location>
        <position position="167"/>
    </location>
    <ligand>
        <name>UDP-N-acetyl-alpha-D-glucosamine</name>
        <dbReference type="ChEBI" id="CHEBI:57705"/>
    </ligand>
</feature>
<feature type="binding site" evidence="10">
    <location>
        <position position="201"/>
    </location>
    <ligand>
        <name>UDP-N-acetyl-alpha-D-glucosamine</name>
        <dbReference type="ChEBI" id="CHEBI:57705"/>
    </ligand>
</feature>